<evidence type="ECO:0000313" key="5">
    <source>
        <dbReference type="Proteomes" id="UP000800040"/>
    </source>
</evidence>
<proteinExistence type="inferred from homology"/>
<protein>
    <recommendedName>
        <fullName evidence="3">ACB domain-containing protein</fullName>
    </recommendedName>
</protein>
<dbReference type="PANTHER" id="PTHR23310:SF62">
    <property type="entry name" value="ACYL-COA BINDING PROTEIN 1, ISOFORM A"/>
    <property type="match status" value="1"/>
</dbReference>
<dbReference type="PROSITE" id="PS51228">
    <property type="entry name" value="ACB_2"/>
    <property type="match status" value="1"/>
</dbReference>
<dbReference type="AlphaFoldDB" id="A0A6A5KD55"/>
<keyword evidence="2" id="KW-0446">Lipid-binding</keyword>
<evidence type="ECO:0000256" key="1">
    <source>
        <dbReference type="ARBA" id="ARBA00005567"/>
    </source>
</evidence>
<name>A0A6A5KD55_9PLEO</name>
<dbReference type="GO" id="GO:0000062">
    <property type="term" value="F:fatty-acyl-CoA binding"/>
    <property type="evidence" value="ECO:0007669"/>
    <property type="project" value="InterPro"/>
</dbReference>
<evidence type="ECO:0000259" key="3">
    <source>
        <dbReference type="PROSITE" id="PS51228"/>
    </source>
</evidence>
<sequence length="98" mass="10841">MTGEKYTETYKKVSAMGEKLKAAGKSGPSNDEQLQLYAYAKVAEGKDFGEAKKPGMFDMAGKAKYNKWKEVVDAGTTQQEAEDKYVALGEQVLTKYDQ</sequence>
<organism evidence="4 5">
    <name type="scientific">Decorospora gaudefroyi</name>
    <dbReference type="NCBI Taxonomy" id="184978"/>
    <lineage>
        <taxon>Eukaryota</taxon>
        <taxon>Fungi</taxon>
        <taxon>Dikarya</taxon>
        <taxon>Ascomycota</taxon>
        <taxon>Pezizomycotina</taxon>
        <taxon>Dothideomycetes</taxon>
        <taxon>Pleosporomycetidae</taxon>
        <taxon>Pleosporales</taxon>
        <taxon>Pleosporineae</taxon>
        <taxon>Pleosporaceae</taxon>
        <taxon>Decorospora</taxon>
    </lineage>
</organism>
<dbReference type="Gene3D" id="1.20.80.10">
    <property type="match status" value="1"/>
</dbReference>
<feature type="domain" description="ACB" evidence="3">
    <location>
        <begin position="1"/>
        <end position="98"/>
    </location>
</feature>
<dbReference type="PANTHER" id="PTHR23310">
    <property type="entry name" value="ACYL-COA-BINDING PROTEIN, ACBP"/>
    <property type="match status" value="1"/>
</dbReference>
<evidence type="ECO:0000256" key="2">
    <source>
        <dbReference type="ARBA" id="ARBA00023121"/>
    </source>
</evidence>
<dbReference type="Proteomes" id="UP000800040">
    <property type="component" value="Unassembled WGS sequence"/>
</dbReference>
<dbReference type="InterPro" id="IPR000582">
    <property type="entry name" value="Acyl-CoA-binding_protein"/>
</dbReference>
<dbReference type="InterPro" id="IPR014352">
    <property type="entry name" value="FERM/acyl-CoA-bd_prot_sf"/>
</dbReference>
<gene>
    <name evidence="4" type="ORF">BDW02DRAFT_551214</name>
</gene>
<dbReference type="PRINTS" id="PR00689">
    <property type="entry name" value="ACOABINDINGP"/>
</dbReference>
<dbReference type="Pfam" id="PF00887">
    <property type="entry name" value="ACBP"/>
    <property type="match status" value="1"/>
</dbReference>
<dbReference type="SUPFAM" id="SSF47027">
    <property type="entry name" value="Acyl-CoA binding protein"/>
    <property type="match status" value="1"/>
</dbReference>
<dbReference type="InterPro" id="IPR035984">
    <property type="entry name" value="Acyl-CoA-binding_sf"/>
</dbReference>
<dbReference type="GO" id="GO:0006631">
    <property type="term" value="P:fatty acid metabolic process"/>
    <property type="evidence" value="ECO:0007669"/>
    <property type="project" value="TreeGrafter"/>
</dbReference>
<reference evidence="4" key="1">
    <citation type="submission" date="2020-01" db="EMBL/GenBank/DDBJ databases">
        <authorList>
            <consortium name="DOE Joint Genome Institute"/>
            <person name="Haridas S."/>
            <person name="Albert R."/>
            <person name="Binder M."/>
            <person name="Bloem J."/>
            <person name="Labutti K."/>
            <person name="Salamov A."/>
            <person name="Andreopoulos B."/>
            <person name="Baker S.E."/>
            <person name="Barry K."/>
            <person name="Bills G."/>
            <person name="Bluhm B.H."/>
            <person name="Cannon C."/>
            <person name="Castanera R."/>
            <person name="Culley D.E."/>
            <person name="Daum C."/>
            <person name="Ezra D."/>
            <person name="Gonzalez J.B."/>
            <person name="Henrissat B."/>
            <person name="Kuo A."/>
            <person name="Liang C."/>
            <person name="Lipzen A."/>
            <person name="Lutzoni F."/>
            <person name="Magnuson J."/>
            <person name="Mondo S."/>
            <person name="Nolan M."/>
            <person name="Ohm R."/>
            <person name="Pangilinan J."/>
            <person name="Park H.-J."/>
            <person name="Ramirez L."/>
            <person name="Alfaro M."/>
            <person name="Sun H."/>
            <person name="Tritt A."/>
            <person name="Yoshinaga Y."/>
            <person name="Zwiers L.-H."/>
            <person name="Turgeon B.G."/>
            <person name="Goodwin S.B."/>
            <person name="Spatafora J.W."/>
            <person name="Crous P.W."/>
            <person name="Grigoriev I.V."/>
        </authorList>
    </citation>
    <scope>NUCLEOTIDE SEQUENCE</scope>
    <source>
        <strain evidence="4">P77</strain>
    </source>
</reference>
<dbReference type="OrthoDB" id="346910at2759"/>
<accession>A0A6A5KD55</accession>
<dbReference type="EMBL" id="ML975308">
    <property type="protein sequence ID" value="KAF1834031.1"/>
    <property type="molecule type" value="Genomic_DNA"/>
</dbReference>
<keyword evidence="5" id="KW-1185">Reference proteome</keyword>
<evidence type="ECO:0000313" key="4">
    <source>
        <dbReference type="EMBL" id="KAF1834031.1"/>
    </source>
</evidence>
<comment type="similarity">
    <text evidence="1">Belongs to the ACBP family.</text>
</comment>